<comment type="catalytic activity">
    <reaction evidence="7">
        <text>DNA(n) + a 2'-deoxyribonucleoside 5'-triphosphate = DNA(n+1) + diphosphate</text>
        <dbReference type="Rhea" id="RHEA:22508"/>
        <dbReference type="Rhea" id="RHEA-COMP:17339"/>
        <dbReference type="Rhea" id="RHEA-COMP:17340"/>
        <dbReference type="ChEBI" id="CHEBI:33019"/>
        <dbReference type="ChEBI" id="CHEBI:61560"/>
        <dbReference type="ChEBI" id="CHEBI:173112"/>
        <dbReference type="EC" id="2.7.7.7"/>
    </reaction>
</comment>
<dbReference type="Gene3D" id="3.40.1820.10">
    <property type="entry name" value="DnaQ-like 3'-5' exonuclease"/>
    <property type="match status" value="1"/>
</dbReference>
<dbReference type="GO" id="GO:0003677">
    <property type="term" value="F:DNA binding"/>
    <property type="evidence" value="ECO:0007669"/>
    <property type="project" value="UniProtKB-KW"/>
</dbReference>
<dbReference type="Gene3D" id="3.90.1600.10">
    <property type="entry name" value="Palm domain of DNA polymerase"/>
    <property type="match status" value="1"/>
</dbReference>
<evidence type="ECO:0000259" key="9">
    <source>
        <dbReference type="Pfam" id="PF03104"/>
    </source>
</evidence>
<dbReference type="SMART" id="SM00486">
    <property type="entry name" value="POLBc"/>
    <property type="match status" value="1"/>
</dbReference>
<dbReference type="Pfam" id="PF03104">
    <property type="entry name" value="DNA_pol_B_exo1"/>
    <property type="match status" value="1"/>
</dbReference>
<evidence type="ECO:0000259" key="8">
    <source>
        <dbReference type="Pfam" id="PF00136"/>
    </source>
</evidence>
<dbReference type="Gene3D" id="3.30.342.10">
    <property type="entry name" value="DNA Polymerase, chain B, domain 1"/>
    <property type="match status" value="1"/>
</dbReference>
<dbReference type="GO" id="GO:0003887">
    <property type="term" value="F:DNA-directed DNA polymerase activity"/>
    <property type="evidence" value="ECO:0007669"/>
    <property type="project" value="UniProtKB-KW"/>
</dbReference>
<dbReference type="Pfam" id="PF00136">
    <property type="entry name" value="DNA_pol_B"/>
    <property type="match status" value="1"/>
</dbReference>
<dbReference type="InterPro" id="IPR023211">
    <property type="entry name" value="DNA_pol_palm_dom_sf"/>
</dbReference>
<dbReference type="EMBL" id="JAEPCM010000016">
    <property type="protein sequence ID" value="MCG7944976.1"/>
    <property type="molecule type" value="Genomic_DNA"/>
</dbReference>
<accession>A0A9E4N1T6</accession>
<dbReference type="InterPro" id="IPR006172">
    <property type="entry name" value="DNA-dir_DNA_pol_B"/>
</dbReference>
<dbReference type="SUPFAM" id="SSF56672">
    <property type="entry name" value="DNA/RNA polymerases"/>
    <property type="match status" value="1"/>
</dbReference>
<gene>
    <name evidence="10" type="ORF">JAZ07_01365</name>
</gene>
<dbReference type="PANTHER" id="PTHR10322:SF23">
    <property type="entry name" value="DNA POLYMERASE DELTA CATALYTIC SUBUNIT"/>
    <property type="match status" value="1"/>
</dbReference>
<keyword evidence="5" id="KW-0239">DNA-directed DNA polymerase</keyword>
<evidence type="ECO:0000256" key="3">
    <source>
        <dbReference type="ARBA" id="ARBA00022679"/>
    </source>
</evidence>
<evidence type="ECO:0000256" key="5">
    <source>
        <dbReference type="ARBA" id="ARBA00022932"/>
    </source>
</evidence>
<dbReference type="InterPro" id="IPR050240">
    <property type="entry name" value="DNA_pol_type-B"/>
</dbReference>
<dbReference type="InterPro" id="IPR036397">
    <property type="entry name" value="RNaseH_sf"/>
</dbReference>
<dbReference type="InterPro" id="IPR043502">
    <property type="entry name" value="DNA/RNA_pol_sf"/>
</dbReference>
<dbReference type="Gene3D" id="3.30.420.10">
    <property type="entry name" value="Ribonuclease H-like superfamily/Ribonuclease H"/>
    <property type="match status" value="1"/>
</dbReference>
<keyword evidence="3" id="KW-0808">Transferase</keyword>
<protein>
    <recommendedName>
        <fullName evidence="2">DNA-directed DNA polymerase</fullName>
        <ecNumber evidence="2">2.7.7.7</ecNumber>
    </recommendedName>
</protein>
<evidence type="ECO:0000256" key="1">
    <source>
        <dbReference type="ARBA" id="ARBA00005755"/>
    </source>
</evidence>
<name>A0A9E4N1T6_9GAMM</name>
<evidence type="ECO:0000256" key="4">
    <source>
        <dbReference type="ARBA" id="ARBA00022695"/>
    </source>
</evidence>
<dbReference type="Proteomes" id="UP000886667">
    <property type="component" value="Unassembled WGS sequence"/>
</dbReference>
<dbReference type="SUPFAM" id="SSF53098">
    <property type="entry name" value="Ribonuclease H-like"/>
    <property type="match status" value="1"/>
</dbReference>
<comment type="similarity">
    <text evidence="1">Belongs to the DNA polymerase type-B family.</text>
</comment>
<dbReference type="InterPro" id="IPR012337">
    <property type="entry name" value="RNaseH-like_sf"/>
</dbReference>
<dbReference type="InterPro" id="IPR006133">
    <property type="entry name" value="DNA-dir_DNA_pol_B_exonuc"/>
</dbReference>
<dbReference type="EC" id="2.7.7.7" evidence="2"/>
<keyword evidence="6" id="KW-0238">DNA-binding</keyword>
<dbReference type="GO" id="GO:0000166">
    <property type="term" value="F:nucleotide binding"/>
    <property type="evidence" value="ECO:0007669"/>
    <property type="project" value="InterPro"/>
</dbReference>
<evidence type="ECO:0000256" key="6">
    <source>
        <dbReference type="ARBA" id="ARBA00023125"/>
    </source>
</evidence>
<dbReference type="AlphaFoldDB" id="A0A9E4N1T6"/>
<dbReference type="InterPro" id="IPR006134">
    <property type="entry name" value="DNA-dir_DNA_pol_B_multi_dom"/>
</dbReference>
<comment type="caution">
    <text evidence="10">The sequence shown here is derived from an EMBL/GenBank/DDBJ whole genome shotgun (WGS) entry which is preliminary data.</text>
</comment>
<dbReference type="PANTHER" id="PTHR10322">
    <property type="entry name" value="DNA POLYMERASE CATALYTIC SUBUNIT"/>
    <property type="match status" value="1"/>
</dbReference>
<feature type="domain" description="DNA-directed DNA polymerase family B multifunctional" evidence="8">
    <location>
        <begin position="398"/>
        <end position="827"/>
    </location>
</feature>
<proteinExistence type="inferred from homology"/>
<feature type="domain" description="DNA-directed DNA polymerase family B exonuclease" evidence="9">
    <location>
        <begin position="104"/>
        <end position="272"/>
    </location>
</feature>
<evidence type="ECO:0000256" key="7">
    <source>
        <dbReference type="ARBA" id="ARBA00049244"/>
    </source>
</evidence>
<evidence type="ECO:0000313" key="11">
    <source>
        <dbReference type="Proteomes" id="UP000886667"/>
    </source>
</evidence>
<dbReference type="GO" id="GO:0006261">
    <property type="term" value="P:DNA-templated DNA replication"/>
    <property type="evidence" value="ECO:0007669"/>
    <property type="project" value="TreeGrafter"/>
</dbReference>
<evidence type="ECO:0000256" key="2">
    <source>
        <dbReference type="ARBA" id="ARBA00012417"/>
    </source>
</evidence>
<sequence>MEKIDYYTNIRQYGNTVYVRGVKNGQEVRFKDYPEVTCYTLSDKDCGYKTIDGRNIKPSIRGQIKDVKNTAHEFKGTNVEVFGFPYYQHQYILDNYKDSVTKWDKNHIRVFNIDIEVSSDGGFPSPYEAPAPVTAISLYDSVEDKFVAFGIGDWHIRESSLSPDVASKVCYFACENEMALFTKFLAYWKKFTPNIVTGWNVEGFDIPYIYQRLDNLGFDVNKLSPWGKIAIKETQSKSGEPMRFIVPVGVDVIDYMVLYKKNSVQESYRLDFVATVELGEKKSLPTQAMLDISRTPFTAKPSKVKYELTDDEEFNKFVKIRNERVDTQNDEKNPNRDLETEILLKKEKATAFQLFISYNIQDVNLVKNLDEKLGLLDAQIMIAYEACLNPEETLSPVRVWDSLINIELNKSNIIPPYHVTKSEATHIPGGFVKQPHIGKHGWVVSFDLNSLYPHLIMQFNISPETLDKTFALYPGMDDEKRLDSFLAKEEYKSDPAYSMAASGYRFDNSFEGVIPKLMREMYENRKAFKKQMIEKQKRGEDATREHLKQYVLKILLNSGYGALNNPYFRWFDMRLGKSITLSGQYVIQVAERVINEWMNRAVGTTGKDYIIAIDTDSNYVNFQPLVDKHFSNKSQEELVDIIDKISSQKLQEALDKGFEEAANYMTARDQKMVMEREAIASSAFWTAKKRYAMCVWDMEGVRMPKDKPKIKIQGLEAIRSSTPYVCRQPLLDVINLALLQDETSVHSYIKEFKDQFYSLPIEEIAMPRTMNNIKKYTIEQGFRKSTPPHIRGAIQFNRLLSLHNLDNVWEPIKDGEKGKFIYLKQPNNTSSDTISFMTDIPTEYGVVEHVDLDKMWEKIIVDPAKGILQPLGWTVEKRITLDSFF</sequence>
<organism evidence="10 11">
    <name type="scientific">Candidatus Thiodiazotropha taylori</name>
    <dbReference type="NCBI Taxonomy" id="2792791"/>
    <lineage>
        <taxon>Bacteria</taxon>
        <taxon>Pseudomonadati</taxon>
        <taxon>Pseudomonadota</taxon>
        <taxon>Gammaproteobacteria</taxon>
        <taxon>Chromatiales</taxon>
        <taxon>Sedimenticolaceae</taxon>
        <taxon>Candidatus Thiodiazotropha</taxon>
    </lineage>
</organism>
<reference evidence="10" key="1">
    <citation type="journal article" date="2021" name="Proc. Natl. Acad. Sci. U.S.A.">
        <title>Global biogeography of chemosynthetic symbionts reveals both localized and globally distributed symbiont groups. .</title>
        <authorList>
            <person name="Osvatic J.T."/>
            <person name="Wilkins L.G.E."/>
            <person name="Leibrecht L."/>
            <person name="Leray M."/>
            <person name="Zauner S."/>
            <person name="Polzin J."/>
            <person name="Camacho Y."/>
            <person name="Gros O."/>
            <person name="van Gils J.A."/>
            <person name="Eisen J.A."/>
            <person name="Petersen J.M."/>
            <person name="Yuen B."/>
        </authorList>
    </citation>
    <scope>NUCLEOTIDE SEQUENCE</scope>
    <source>
        <strain evidence="10">MAGclacostrist064TRANS</strain>
    </source>
</reference>
<evidence type="ECO:0000313" key="10">
    <source>
        <dbReference type="EMBL" id="MCG7944976.1"/>
    </source>
</evidence>
<dbReference type="Gene3D" id="1.20.1280.300">
    <property type="match status" value="1"/>
</dbReference>
<keyword evidence="4" id="KW-0548">Nucleotidyltransferase</keyword>